<dbReference type="Proteomes" id="UP000033140">
    <property type="component" value="Unassembled WGS sequence"/>
</dbReference>
<comment type="caution">
    <text evidence="1">The sequence shown here is derived from an EMBL/GenBank/DDBJ whole genome shotgun (WGS) entry which is preliminary data.</text>
</comment>
<organism evidence="1 2">
    <name type="scientific">Saitoella complicata (strain BCRC 22490 / CBS 7301 / JCM 7358 / NBRC 10748 / NRRL Y-17804)</name>
    <dbReference type="NCBI Taxonomy" id="698492"/>
    <lineage>
        <taxon>Eukaryota</taxon>
        <taxon>Fungi</taxon>
        <taxon>Dikarya</taxon>
        <taxon>Ascomycota</taxon>
        <taxon>Taphrinomycotina</taxon>
        <taxon>Taphrinomycotina incertae sedis</taxon>
        <taxon>Saitoella</taxon>
    </lineage>
</organism>
<evidence type="ECO:0000313" key="1">
    <source>
        <dbReference type="EMBL" id="GAO52212.1"/>
    </source>
</evidence>
<accession>A0A0E9NQQ5</accession>
<keyword evidence="2" id="KW-1185">Reference proteome</keyword>
<reference evidence="1 2" key="2">
    <citation type="journal article" date="2014" name="J. Gen. Appl. Microbiol.">
        <title>The early diverging ascomycetous budding yeast Saitoella complicata has three histone deacetylases belonging to the Clr6, Hos2, and Rpd3 lineages.</title>
        <authorList>
            <person name="Nishida H."/>
            <person name="Matsumoto T."/>
            <person name="Kondo S."/>
            <person name="Hamamoto M."/>
            <person name="Yoshikawa H."/>
        </authorList>
    </citation>
    <scope>NUCLEOTIDE SEQUENCE [LARGE SCALE GENOMIC DNA]</scope>
    <source>
        <strain evidence="1 2">NRRL Y-17804</strain>
    </source>
</reference>
<gene>
    <name evidence="1" type="ORF">G7K_6295-t1</name>
</gene>
<reference evidence="1 2" key="3">
    <citation type="journal article" date="2015" name="Genome Announc.">
        <title>Draft Genome Sequence of the Archiascomycetous Yeast Saitoella complicata.</title>
        <authorList>
            <person name="Yamauchi K."/>
            <person name="Kondo S."/>
            <person name="Hamamoto M."/>
            <person name="Takahashi Y."/>
            <person name="Ogura Y."/>
            <person name="Hayashi T."/>
            <person name="Nishida H."/>
        </authorList>
    </citation>
    <scope>NUCLEOTIDE SEQUENCE [LARGE SCALE GENOMIC DNA]</scope>
    <source>
        <strain evidence="1 2">NRRL Y-17804</strain>
    </source>
</reference>
<sequence>MLFPRVGNVKAGFFVDSFAALGSFLALTPWADVISGNPDIEIPRGNDKNSAVVRIVMIYGKPIAGSVLRHSEAVRDRSLSKTSLRVMTSWNFVTLGVLRVTVGRPGQPADLARPQHMGTPYA</sequence>
<reference evidence="1 2" key="1">
    <citation type="journal article" date="2011" name="J. Gen. Appl. Microbiol.">
        <title>Draft genome sequencing of the enigmatic yeast Saitoella complicata.</title>
        <authorList>
            <person name="Nishida H."/>
            <person name="Hamamoto M."/>
            <person name="Sugiyama J."/>
        </authorList>
    </citation>
    <scope>NUCLEOTIDE SEQUENCE [LARGE SCALE GENOMIC DNA]</scope>
    <source>
        <strain evidence="1 2">NRRL Y-17804</strain>
    </source>
</reference>
<name>A0A0E9NQQ5_SAICN</name>
<evidence type="ECO:0000313" key="2">
    <source>
        <dbReference type="Proteomes" id="UP000033140"/>
    </source>
</evidence>
<dbReference type="EMBL" id="BACD03000063">
    <property type="protein sequence ID" value="GAO52212.1"/>
    <property type="molecule type" value="Genomic_DNA"/>
</dbReference>
<protein>
    <submittedName>
        <fullName evidence="1">Uncharacterized protein</fullName>
    </submittedName>
</protein>
<dbReference type="AlphaFoldDB" id="A0A0E9NQQ5"/>
<proteinExistence type="predicted"/>